<name>A0A0E4FSU7_9BRAD</name>
<gene>
    <name evidence="1" type="ORF">NK6_2886</name>
</gene>
<dbReference type="EMBL" id="AP014685">
    <property type="protein sequence ID" value="BAR56066.1"/>
    <property type="molecule type" value="Genomic_DNA"/>
</dbReference>
<dbReference type="Proteomes" id="UP000063308">
    <property type="component" value="Chromosome"/>
</dbReference>
<accession>A0A0E4FSU7</accession>
<reference evidence="1 2" key="1">
    <citation type="submission" date="2014-11" db="EMBL/GenBank/DDBJ databases">
        <title>Symbiosis island explosion on the genome of extra-slow-growing strains of soybean bradyrhizobia with massive insertion sequences.</title>
        <authorList>
            <person name="Iida T."/>
            <person name="Minamisawa K."/>
        </authorList>
    </citation>
    <scope>NUCLEOTIDE SEQUENCE [LARGE SCALE GENOMIC DNA]</scope>
    <source>
        <strain evidence="1 2">NK6</strain>
    </source>
</reference>
<organism evidence="1 2">
    <name type="scientific">Bradyrhizobium diazoefficiens</name>
    <dbReference type="NCBI Taxonomy" id="1355477"/>
    <lineage>
        <taxon>Bacteria</taxon>
        <taxon>Pseudomonadati</taxon>
        <taxon>Pseudomonadota</taxon>
        <taxon>Alphaproteobacteria</taxon>
        <taxon>Hyphomicrobiales</taxon>
        <taxon>Nitrobacteraceae</taxon>
        <taxon>Bradyrhizobium</taxon>
    </lineage>
</organism>
<protein>
    <submittedName>
        <fullName evidence="1">Uncharacterized protein</fullName>
    </submittedName>
</protein>
<dbReference type="AlphaFoldDB" id="A0A0E4FSU7"/>
<evidence type="ECO:0000313" key="2">
    <source>
        <dbReference type="Proteomes" id="UP000063308"/>
    </source>
</evidence>
<evidence type="ECO:0000313" key="1">
    <source>
        <dbReference type="EMBL" id="BAR56066.1"/>
    </source>
</evidence>
<sequence length="35" mass="3859">MTSLIWAGSFHPPIHTKRLIARGEALRAIDGDTRA</sequence>
<proteinExistence type="predicted"/>